<gene>
    <name evidence="2" type="ORF">H8S64_15375</name>
</gene>
<feature type="transmembrane region" description="Helical" evidence="1">
    <location>
        <begin position="12"/>
        <end position="31"/>
    </location>
</feature>
<evidence type="ECO:0008006" key="4">
    <source>
        <dbReference type="Google" id="ProtNLM"/>
    </source>
</evidence>
<dbReference type="EMBL" id="JACOOH010000007">
    <property type="protein sequence ID" value="MBC5622477.1"/>
    <property type="molecule type" value="Genomic_DNA"/>
</dbReference>
<evidence type="ECO:0000313" key="3">
    <source>
        <dbReference type="Proteomes" id="UP000646484"/>
    </source>
</evidence>
<dbReference type="RefSeq" id="WP_186977210.1">
    <property type="nucleotide sequence ID" value="NZ_JACOOH010000007.1"/>
</dbReference>
<accession>A0ABR7D3H9</accession>
<dbReference type="Proteomes" id="UP000646484">
    <property type="component" value="Unassembled WGS sequence"/>
</dbReference>
<keyword evidence="1" id="KW-1133">Transmembrane helix</keyword>
<keyword evidence="1" id="KW-0812">Transmembrane</keyword>
<evidence type="ECO:0000313" key="2">
    <source>
        <dbReference type="EMBL" id="MBC5622477.1"/>
    </source>
</evidence>
<sequence>MNGIKKSIYNVFYKTSGVCFILFCTIDFLYAQGTDDVVNALVNAGYENVSREIGETEEVIMFENTLWRANGDGIREAIKLIELYPVTPGKGRRVVVLRNKVPQVSLLLRPGEAAGTEWNVSYELGDSWKKVHDKKFANNSRWKADLVFYPQFSLRNQKFHKIYDVLFNIAPALELAPFRGTKITGQVIIPVFNEFGGLYDDVRPGYITVQQNFRVENVFLQATVGNFNQNRWGMDLSFFRPFTKGWLQYFAIKGGVGLTGSSYFIDWNWHYGPTKLFTWNVGGSYYNPRYNVLCEVRVEKFLAGDIGVRADMTRHFKRASIGFYVMKNDYDNLDGGFHFSILIPPMKYKRKRVRVTPAKYFNMEYKAAGLFFNGKSYKTNPGQNKAEENFNPYYIKSQIQNN</sequence>
<comment type="caution">
    <text evidence="2">The sequence shown here is derived from an EMBL/GenBank/DDBJ whole genome shotgun (WGS) entry which is preliminary data.</text>
</comment>
<organism evidence="2 3">
    <name type="scientific">Butyricimonas hominis</name>
    <dbReference type="NCBI Taxonomy" id="2763032"/>
    <lineage>
        <taxon>Bacteria</taxon>
        <taxon>Pseudomonadati</taxon>
        <taxon>Bacteroidota</taxon>
        <taxon>Bacteroidia</taxon>
        <taxon>Bacteroidales</taxon>
        <taxon>Odoribacteraceae</taxon>
        <taxon>Butyricimonas</taxon>
    </lineage>
</organism>
<keyword evidence="1" id="KW-0472">Membrane</keyword>
<reference evidence="2 3" key="1">
    <citation type="submission" date="2020-08" db="EMBL/GenBank/DDBJ databases">
        <title>Genome public.</title>
        <authorList>
            <person name="Liu C."/>
            <person name="Sun Q."/>
        </authorList>
    </citation>
    <scope>NUCLEOTIDE SEQUENCE [LARGE SCALE GENOMIC DNA]</scope>
    <source>
        <strain evidence="2 3">NSJ-56</strain>
    </source>
</reference>
<proteinExistence type="predicted"/>
<keyword evidence="3" id="KW-1185">Reference proteome</keyword>
<protein>
    <recommendedName>
        <fullName evidence="4">Exopolysaccharide biosynthesis protein YbjH</fullName>
    </recommendedName>
</protein>
<evidence type="ECO:0000256" key="1">
    <source>
        <dbReference type="SAM" id="Phobius"/>
    </source>
</evidence>
<name>A0ABR7D3H9_9BACT</name>